<dbReference type="PANTHER" id="PTHR46421:SF1">
    <property type="entry name" value="PROGRAMMED CELL DEATH PROTEIN 2-LIKE"/>
    <property type="match status" value="1"/>
</dbReference>
<dbReference type="InterPro" id="IPR052815">
    <property type="entry name" value="PDCD2-like_regulator"/>
</dbReference>
<feature type="domain" description="Programmed cell death protein 2 C-terminal" evidence="2">
    <location>
        <begin position="244"/>
        <end position="310"/>
    </location>
</feature>
<dbReference type="InterPro" id="IPR007320">
    <property type="entry name" value="PDCD2_C"/>
</dbReference>
<dbReference type="Pfam" id="PF04194">
    <property type="entry name" value="PDCD2_C"/>
    <property type="match status" value="1"/>
</dbReference>
<organism evidence="3 4">
    <name type="scientific">Pelobates cultripes</name>
    <name type="common">Western spadefoot toad</name>
    <dbReference type="NCBI Taxonomy" id="61616"/>
    <lineage>
        <taxon>Eukaryota</taxon>
        <taxon>Metazoa</taxon>
        <taxon>Chordata</taxon>
        <taxon>Craniata</taxon>
        <taxon>Vertebrata</taxon>
        <taxon>Euteleostomi</taxon>
        <taxon>Amphibia</taxon>
        <taxon>Batrachia</taxon>
        <taxon>Anura</taxon>
        <taxon>Pelobatoidea</taxon>
        <taxon>Pelobatidae</taxon>
        <taxon>Pelobates</taxon>
    </lineage>
</organism>
<dbReference type="GO" id="GO:0006915">
    <property type="term" value="P:apoptotic process"/>
    <property type="evidence" value="ECO:0007669"/>
    <property type="project" value="TreeGrafter"/>
</dbReference>
<gene>
    <name evidence="3" type="ORF">PECUL_23A045976</name>
</gene>
<accession>A0AAD1TD21</accession>
<feature type="region of interest" description="Disordered" evidence="1">
    <location>
        <begin position="214"/>
        <end position="235"/>
    </location>
</feature>
<evidence type="ECO:0000313" key="3">
    <source>
        <dbReference type="EMBL" id="CAH2324492.1"/>
    </source>
</evidence>
<protein>
    <submittedName>
        <fullName evidence="3">Programmed cell death 2-like</fullName>
    </submittedName>
</protein>
<dbReference type="GO" id="GO:0005737">
    <property type="term" value="C:cytoplasm"/>
    <property type="evidence" value="ECO:0007669"/>
    <property type="project" value="InterPro"/>
</dbReference>
<dbReference type="AlphaFoldDB" id="A0AAD1TD21"/>
<sequence>MAQCTSGQSVLLGFKDAPLECHTSSSDISKIGGLPDVPSQVMLTFPSCPLCSAALCLVTQLYCPLEASVFHRVIHVFACCRKPCWGKHESWVALRSQSTEVSAPASGEGASFLQENLAATDWCDDADNWGVDDNPVEKCPVPTTVSNSKHCPVMPQEADCTSQLQNLSLSERLGKKHHEDSVFCSHYIAVADEEECASDLDLKHAQHLLREYEKREGLPQEEQESCTGKGESEKYEKHNLRSQDIVFYKFMKKIASCRQQIIRYSWNGTPLFISPTEYGFKPPPCTRCGGRRVFEFQLMPALVSMLQSVNPDIQHPPIPGWNIVTGGRLTLMQDPGSRR</sequence>
<dbReference type="PANTHER" id="PTHR46421">
    <property type="entry name" value="PROGRAMMED CELL DEATH PROTEIN 2-LIKE"/>
    <property type="match status" value="1"/>
</dbReference>
<reference evidence="3" key="1">
    <citation type="submission" date="2022-03" db="EMBL/GenBank/DDBJ databases">
        <authorList>
            <person name="Alioto T."/>
            <person name="Alioto T."/>
            <person name="Gomez Garrido J."/>
        </authorList>
    </citation>
    <scope>NUCLEOTIDE SEQUENCE</scope>
</reference>
<evidence type="ECO:0000259" key="2">
    <source>
        <dbReference type="Pfam" id="PF04194"/>
    </source>
</evidence>
<keyword evidence="4" id="KW-1185">Reference proteome</keyword>
<name>A0AAD1TD21_PELCU</name>
<dbReference type="Proteomes" id="UP001295444">
    <property type="component" value="Chromosome 12"/>
</dbReference>
<evidence type="ECO:0000256" key="1">
    <source>
        <dbReference type="SAM" id="MobiDB-lite"/>
    </source>
</evidence>
<dbReference type="EMBL" id="OW240923">
    <property type="protein sequence ID" value="CAH2324492.1"/>
    <property type="molecule type" value="Genomic_DNA"/>
</dbReference>
<evidence type="ECO:0000313" key="4">
    <source>
        <dbReference type="Proteomes" id="UP001295444"/>
    </source>
</evidence>
<proteinExistence type="predicted"/>